<comment type="subunit">
    <text evidence="11">Interacts with Orco. Complexes exist early in the endomembrane system in olfactory sensory neurons (OSNs), coupling these complexes to the conserved ciliary trafficking pathway.</text>
</comment>
<evidence type="ECO:0000256" key="9">
    <source>
        <dbReference type="ARBA" id="ARBA00037764"/>
    </source>
</evidence>
<evidence type="ECO:0000256" key="3">
    <source>
        <dbReference type="ARBA" id="ARBA00022692"/>
    </source>
</evidence>
<dbReference type="AlphaFoldDB" id="A0A3S7SGQ0"/>
<evidence type="ECO:0000256" key="6">
    <source>
        <dbReference type="ARBA" id="ARBA00023136"/>
    </source>
</evidence>
<comment type="function">
    <text evidence="9">Odorant receptor which mediates acceptance or avoidance behavior, depending on its substrates. The odorant receptor repertoire encodes a large collection of odor stimuli that vary widely in identity, intensity, and duration. May form a complex with Orco to form odorant-sensing units, providing sensitive and prolonged odorant signaling and calcium permeability.</text>
</comment>
<accession>A0A3S7SGQ0</accession>
<dbReference type="Pfam" id="PF02949">
    <property type="entry name" value="7tm_6"/>
    <property type="match status" value="1"/>
</dbReference>
<dbReference type="GO" id="GO:0007165">
    <property type="term" value="P:signal transduction"/>
    <property type="evidence" value="ECO:0007669"/>
    <property type="project" value="UniProtKB-KW"/>
</dbReference>
<evidence type="ECO:0000256" key="11">
    <source>
        <dbReference type="ARBA" id="ARBA00038679"/>
    </source>
</evidence>
<reference evidence="13" key="1">
    <citation type="submission" date="2017-08" db="EMBL/GenBank/DDBJ databases">
        <title>Analysis of the Antennal Transcriptome and Chemosensory-related Genes of Conopomorpha sinensis Bradley (Lepidoptera: Gracilariidae).</title>
        <authorList>
            <person name="Li P."/>
            <person name="Liu Y."/>
            <person name="Wang S."/>
            <person name="Sun H."/>
        </authorList>
    </citation>
    <scope>NUCLEOTIDE SEQUENCE</scope>
</reference>
<dbReference type="PANTHER" id="PTHR21137">
    <property type="entry name" value="ODORANT RECEPTOR"/>
    <property type="match status" value="1"/>
</dbReference>
<protein>
    <submittedName>
        <fullName evidence="13">Putative odorant receptor 10</fullName>
    </submittedName>
</protein>
<dbReference type="GO" id="GO:0005886">
    <property type="term" value="C:plasma membrane"/>
    <property type="evidence" value="ECO:0007669"/>
    <property type="project" value="TreeGrafter"/>
</dbReference>
<dbReference type="EMBL" id="MF625562">
    <property type="protein sequence ID" value="AXY83389.1"/>
    <property type="molecule type" value="mRNA"/>
</dbReference>
<proteinExistence type="evidence at transcript level"/>
<organism evidence="13">
    <name type="scientific">Conopomorpha sinensis</name>
    <name type="common">litch fruit borer</name>
    <dbReference type="NCBI Taxonomy" id="940481"/>
    <lineage>
        <taxon>Eukaryota</taxon>
        <taxon>Metazoa</taxon>
        <taxon>Ecdysozoa</taxon>
        <taxon>Arthropoda</taxon>
        <taxon>Hexapoda</taxon>
        <taxon>Insecta</taxon>
        <taxon>Pterygota</taxon>
        <taxon>Neoptera</taxon>
        <taxon>Endopterygota</taxon>
        <taxon>Lepidoptera</taxon>
        <taxon>Glossata</taxon>
        <taxon>Ditrysia</taxon>
        <taxon>Tineoidea</taxon>
        <taxon>Gracillariidae</taxon>
        <taxon>Conopomorpha</taxon>
    </lineage>
</organism>
<keyword evidence="3 12" id="KW-0812">Transmembrane</keyword>
<dbReference type="PANTHER" id="PTHR21137:SF37">
    <property type="entry name" value="ODORANT RECEPTOR 46A, ISOFORM B-RELATED"/>
    <property type="match status" value="1"/>
</dbReference>
<evidence type="ECO:0000256" key="4">
    <source>
        <dbReference type="ARBA" id="ARBA00022725"/>
    </source>
</evidence>
<dbReference type="InterPro" id="IPR004117">
    <property type="entry name" value="7tm6_olfct_rcpt"/>
</dbReference>
<sequence length="172" mass="19940">MTENCKLLSKQESITFSKAFDRLFVKSLLHYEDINRLASGTLDVFGDAILFQFLVTGWIICTTAYKAINMDPASVEFFSMIFYMSCILVQIFLYCFYGNEITYESMKIMESVYEMNWLDISPSQRRALIIFMERVKRPIEPKAGHLIPLTASTFITIIKSSYTFYTVLKTTD</sequence>
<keyword evidence="7 13" id="KW-0675">Receptor</keyword>
<keyword evidence="5 12" id="KW-1133">Transmembrane helix</keyword>
<name>A0A3S7SGQ0_9NEOP</name>
<evidence type="ECO:0000256" key="7">
    <source>
        <dbReference type="ARBA" id="ARBA00023170"/>
    </source>
</evidence>
<keyword evidence="6 12" id="KW-0472">Membrane</keyword>
<dbReference type="GO" id="GO:0005549">
    <property type="term" value="F:odorant binding"/>
    <property type="evidence" value="ECO:0007669"/>
    <property type="project" value="InterPro"/>
</dbReference>
<evidence type="ECO:0000256" key="8">
    <source>
        <dbReference type="ARBA" id="ARBA00023224"/>
    </source>
</evidence>
<evidence type="ECO:0000256" key="1">
    <source>
        <dbReference type="ARBA" id="ARBA00004141"/>
    </source>
</evidence>
<evidence type="ECO:0000256" key="12">
    <source>
        <dbReference type="SAM" id="Phobius"/>
    </source>
</evidence>
<evidence type="ECO:0000256" key="10">
    <source>
        <dbReference type="ARBA" id="ARBA00037946"/>
    </source>
</evidence>
<dbReference type="GO" id="GO:0004984">
    <property type="term" value="F:olfactory receptor activity"/>
    <property type="evidence" value="ECO:0007669"/>
    <property type="project" value="InterPro"/>
</dbReference>
<keyword evidence="8" id="KW-0807">Transducer</keyword>
<feature type="transmembrane region" description="Helical" evidence="12">
    <location>
        <begin position="44"/>
        <end position="65"/>
    </location>
</feature>
<evidence type="ECO:0000256" key="2">
    <source>
        <dbReference type="ARBA" id="ARBA00022606"/>
    </source>
</evidence>
<keyword evidence="4" id="KW-0552">Olfaction</keyword>
<evidence type="ECO:0000256" key="5">
    <source>
        <dbReference type="ARBA" id="ARBA00022989"/>
    </source>
</evidence>
<feature type="transmembrane region" description="Helical" evidence="12">
    <location>
        <begin position="77"/>
        <end position="97"/>
    </location>
</feature>
<keyword evidence="2" id="KW-0716">Sensory transduction</keyword>
<comment type="similarity">
    <text evidence="10">Belongs to the insect chemoreceptor superfamily. Heteromeric odorant receptor channel (TC 1.A.69) family. Or2a subfamily.</text>
</comment>
<evidence type="ECO:0000313" key="13">
    <source>
        <dbReference type="EMBL" id="AXY83389.1"/>
    </source>
</evidence>
<comment type="subcellular location">
    <subcellularLocation>
        <location evidence="1">Membrane</location>
        <topology evidence="1">Multi-pass membrane protein</topology>
    </subcellularLocation>
</comment>